<dbReference type="PANTHER" id="PTHR39339:SF1">
    <property type="entry name" value="CHAD DOMAIN-CONTAINING PROTEIN"/>
    <property type="match status" value="1"/>
</dbReference>
<keyword evidence="3" id="KW-1185">Reference proteome</keyword>
<name>A0A5J5IL67_9BACT</name>
<dbReference type="Gene3D" id="1.40.20.10">
    <property type="entry name" value="CHAD domain"/>
    <property type="match status" value="1"/>
</dbReference>
<feature type="domain" description="CHAD" evidence="1">
    <location>
        <begin position="30"/>
        <end position="270"/>
    </location>
</feature>
<dbReference type="InterPro" id="IPR038186">
    <property type="entry name" value="CHAD_dom_sf"/>
</dbReference>
<protein>
    <submittedName>
        <fullName evidence="2">CHAD domain-containing protein</fullName>
    </submittedName>
</protein>
<dbReference type="EMBL" id="VYQF01000001">
    <property type="protein sequence ID" value="KAA9041103.1"/>
    <property type="molecule type" value="Genomic_DNA"/>
</dbReference>
<comment type="caution">
    <text evidence="2">The sequence shown here is derived from an EMBL/GenBank/DDBJ whole genome shotgun (WGS) entry which is preliminary data.</text>
</comment>
<dbReference type="Proteomes" id="UP000326903">
    <property type="component" value="Unassembled WGS sequence"/>
</dbReference>
<gene>
    <name evidence="2" type="ORF">FW778_03415</name>
</gene>
<sequence>MTRFGFIILCVQLLEFNYTTSMTESEIRNIINNHYRQLNKFIRKVNKHFEPESIHRLRVEYKKLRAFLRMISVENDCGKKIKISKKLKNAYHVAGEIRDLQLQHQRMLAIKTKEINPTGAYHQLLERNINKLKGEFASISLKKAINKSIKKAKVLDGKKINSICGVKFIEDNCAAIVAIIISGNFTDANMHVIRKRLKDVFYTIHVFEDAKNELKFCGSAITKAEMEYFDGLLEELGNFQDQITSLALLNDEWLNLLSTDDRQVLIAIKDKFSSDKNAIKNGIVIKLQSEIRPHLQIFSRLFSAPGISFT</sequence>
<dbReference type="Pfam" id="PF05235">
    <property type="entry name" value="CHAD"/>
    <property type="match status" value="1"/>
</dbReference>
<dbReference type="AlphaFoldDB" id="A0A5J5IL67"/>
<evidence type="ECO:0000313" key="3">
    <source>
        <dbReference type="Proteomes" id="UP000326903"/>
    </source>
</evidence>
<evidence type="ECO:0000259" key="1">
    <source>
        <dbReference type="SMART" id="SM00880"/>
    </source>
</evidence>
<organism evidence="2 3">
    <name type="scientific">Ginsengibacter hankyongi</name>
    <dbReference type="NCBI Taxonomy" id="2607284"/>
    <lineage>
        <taxon>Bacteria</taxon>
        <taxon>Pseudomonadati</taxon>
        <taxon>Bacteroidota</taxon>
        <taxon>Chitinophagia</taxon>
        <taxon>Chitinophagales</taxon>
        <taxon>Chitinophagaceae</taxon>
        <taxon>Ginsengibacter</taxon>
    </lineage>
</organism>
<reference evidence="2 3" key="1">
    <citation type="submission" date="2019-09" db="EMBL/GenBank/DDBJ databases">
        <title>Draft genome sequence of Ginsengibacter sp. BR5-29.</title>
        <authorList>
            <person name="Im W.-T."/>
        </authorList>
    </citation>
    <scope>NUCLEOTIDE SEQUENCE [LARGE SCALE GENOMIC DNA]</scope>
    <source>
        <strain evidence="2 3">BR5-29</strain>
    </source>
</reference>
<accession>A0A5J5IL67</accession>
<proteinExistence type="predicted"/>
<dbReference type="SMART" id="SM00880">
    <property type="entry name" value="CHAD"/>
    <property type="match status" value="1"/>
</dbReference>
<evidence type="ECO:0000313" key="2">
    <source>
        <dbReference type="EMBL" id="KAA9041103.1"/>
    </source>
</evidence>
<dbReference type="InterPro" id="IPR007899">
    <property type="entry name" value="CHAD_dom"/>
</dbReference>
<dbReference type="PANTHER" id="PTHR39339">
    <property type="entry name" value="SLR1444 PROTEIN"/>
    <property type="match status" value="1"/>
</dbReference>